<evidence type="ECO:0000313" key="2">
    <source>
        <dbReference type="Proteomes" id="UP000277577"/>
    </source>
</evidence>
<organism evidence="1 2">
    <name type="scientific">Legionella cherrii</name>
    <dbReference type="NCBI Taxonomy" id="28084"/>
    <lineage>
        <taxon>Bacteria</taxon>
        <taxon>Pseudomonadati</taxon>
        <taxon>Pseudomonadota</taxon>
        <taxon>Gammaproteobacteria</taxon>
        <taxon>Legionellales</taxon>
        <taxon>Legionellaceae</taxon>
        <taxon>Legionella</taxon>
    </lineage>
</organism>
<sequence length="72" mass="8661">MESKTVSKVPVIFGKMKEDQLHKILENNDAKKKETKSVFLIREDDNFRGFMTVSYYSQEHEMVKKYPIWFNQ</sequence>
<keyword evidence="2" id="KW-1185">Reference proteome</keyword>
<protein>
    <submittedName>
        <fullName evidence="1">Uncharacterized protein</fullName>
    </submittedName>
</protein>
<reference evidence="1 2" key="1">
    <citation type="submission" date="2018-12" db="EMBL/GenBank/DDBJ databases">
        <authorList>
            <consortium name="Pathogen Informatics"/>
        </authorList>
    </citation>
    <scope>NUCLEOTIDE SEQUENCE [LARGE SCALE GENOMIC DNA]</scope>
    <source>
        <strain evidence="1 2">NCTC11976</strain>
    </source>
</reference>
<dbReference type="Proteomes" id="UP000277577">
    <property type="component" value="Chromosome"/>
</dbReference>
<proteinExistence type="predicted"/>
<gene>
    <name evidence="1" type="ORF">NCTC11976_02021</name>
</gene>
<dbReference type="RefSeq" id="WP_241972160.1">
    <property type="nucleotide sequence ID" value="NZ_LR134173.1"/>
</dbReference>
<name>A0ABY6T6R0_9GAMM</name>
<dbReference type="EMBL" id="LR134173">
    <property type="protein sequence ID" value="VEB37059.1"/>
    <property type="molecule type" value="Genomic_DNA"/>
</dbReference>
<evidence type="ECO:0000313" key="1">
    <source>
        <dbReference type="EMBL" id="VEB37059.1"/>
    </source>
</evidence>
<accession>A0ABY6T6R0</accession>